<dbReference type="Proteomes" id="UP000439123">
    <property type="component" value="Unassembled WGS sequence"/>
</dbReference>
<evidence type="ECO:0000313" key="1">
    <source>
        <dbReference type="EMBL" id="VXA85402.1"/>
    </source>
</evidence>
<dbReference type="AlphaFoldDB" id="A0A653L1S3"/>
<sequence length="22" mass="2577">MPVARQEGRFRVFIEGAAREEK</sequence>
<evidence type="ECO:0000313" key="2">
    <source>
        <dbReference type="Proteomes" id="UP000439123"/>
    </source>
</evidence>
<protein>
    <submittedName>
        <fullName evidence="1">Uncharacterized protein</fullName>
    </submittedName>
</protein>
<reference evidence="1 2" key="1">
    <citation type="submission" date="2019-10" db="EMBL/GenBank/DDBJ databases">
        <authorList>
            <person name="Karimi E."/>
        </authorList>
    </citation>
    <scope>NUCLEOTIDE SEQUENCE [LARGE SCALE GENOMIC DNA]</scope>
    <source>
        <strain evidence="1">Aeromonas sp. 8C</strain>
    </source>
</reference>
<gene>
    <name evidence="1" type="ORF">AERO8C_20469</name>
</gene>
<name>A0A653L1S3_AERVE</name>
<dbReference type="EMBL" id="CABWLC010000012">
    <property type="protein sequence ID" value="VXA85402.1"/>
    <property type="molecule type" value="Genomic_DNA"/>
</dbReference>
<organism evidence="1 2">
    <name type="scientific">Aeromonas veronii</name>
    <dbReference type="NCBI Taxonomy" id="654"/>
    <lineage>
        <taxon>Bacteria</taxon>
        <taxon>Pseudomonadati</taxon>
        <taxon>Pseudomonadota</taxon>
        <taxon>Gammaproteobacteria</taxon>
        <taxon>Aeromonadales</taxon>
        <taxon>Aeromonadaceae</taxon>
        <taxon>Aeromonas</taxon>
    </lineage>
</organism>
<accession>A0A653L1S3</accession>
<proteinExistence type="predicted"/>